<dbReference type="Proteomes" id="UP000598146">
    <property type="component" value="Unassembled WGS sequence"/>
</dbReference>
<dbReference type="EMBL" id="JADQTO010000011">
    <property type="protein sequence ID" value="MBG0564484.1"/>
    <property type="molecule type" value="Genomic_DNA"/>
</dbReference>
<dbReference type="RefSeq" id="WP_196416262.1">
    <property type="nucleotide sequence ID" value="NZ_JADQTO010000011.1"/>
</dbReference>
<evidence type="ECO:0000313" key="2">
    <source>
        <dbReference type="Proteomes" id="UP000598146"/>
    </source>
</evidence>
<organism evidence="1 2">
    <name type="scientific">Actinoplanes aureus</name>
    <dbReference type="NCBI Taxonomy" id="2792083"/>
    <lineage>
        <taxon>Bacteria</taxon>
        <taxon>Bacillati</taxon>
        <taxon>Actinomycetota</taxon>
        <taxon>Actinomycetes</taxon>
        <taxon>Micromonosporales</taxon>
        <taxon>Micromonosporaceae</taxon>
        <taxon>Actinoplanes</taxon>
    </lineage>
</organism>
<protein>
    <submittedName>
        <fullName evidence="1">Uncharacterized protein</fullName>
    </submittedName>
</protein>
<accession>A0A931C971</accession>
<keyword evidence="2" id="KW-1185">Reference proteome</keyword>
<comment type="caution">
    <text evidence="1">The sequence shown here is derived from an EMBL/GenBank/DDBJ whole genome shotgun (WGS) entry which is preliminary data.</text>
</comment>
<name>A0A931C971_9ACTN</name>
<dbReference type="AlphaFoldDB" id="A0A931C971"/>
<evidence type="ECO:0000313" key="1">
    <source>
        <dbReference type="EMBL" id="MBG0564484.1"/>
    </source>
</evidence>
<reference evidence="1" key="1">
    <citation type="submission" date="2020-11" db="EMBL/GenBank/DDBJ databases">
        <title>Isolation and identification of active actinomycetes.</title>
        <authorList>
            <person name="Sun X."/>
        </authorList>
    </citation>
    <scope>NUCLEOTIDE SEQUENCE</scope>
    <source>
        <strain evidence="1">NEAU-A11</strain>
    </source>
</reference>
<gene>
    <name evidence="1" type="ORF">I4J89_23835</name>
</gene>
<sequence length="260" mass="29085">MNPPSRDLIRRIVFDPGFWDGYLDRDDEEDPPEWTSLSLLTAGERTLGLEVMLHPTLMRVILRHGDAELPQLGYDDAAEAYLPWIFRWDELDRIARLAALRDPDLRHPGPFVALLSRFTPMTTSEERAVAQPVLAAALRALDGEPLAYHLEHWDNCAAQGGYRWVQDGGGWVLQGEYTMRERANPEFPHRDLAVFMGDVDAALAATVEPGWRAVARAEADPAELARRLGAAGCEHPVILRALVDAVDAYETGWVLDLLRG</sequence>
<proteinExistence type="predicted"/>